<name>A0ABY6CNH8_9BACT</name>
<dbReference type="EMBL" id="CP106679">
    <property type="protein sequence ID" value="UXP32061.1"/>
    <property type="molecule type" value="Genomic_DNA"/>
</dbReference>
<evidence type="ECO:0000313" key="1">
    <source>
        <dbReference type="EMBL" id="UXP32061.1"/>
    </source>
</evidence>
<keyword evidence="2" id="KW-1185">Reference proteome</keyword>
<accession>A0ABY6CNH8</accession>
<organism evidence="1 2">
    <name type="scientific">Reichenbachiella agarivorans</name>
    <dbReference type="NCBI Taxonomy" id="2979464"/>
    <lineage>
        <taxon>Bacteria</taxon>
        <taxon>Pseudomonadati</taxon>
        <taxon>Bacteroidota</taxon>
        <taxon>Cytophagia</taxon>
        <taxon>Cytophagales</taxon>
        <taxon>Reichenbachiellaceae</taxon>
        <taxon>Reichenbachiella</taxon>
    </lineage>
</organism>
<dbReference type="Proteomes" id="UP001065174">
    <property type="component" value="Chromosome"/>
</dbReference>
<evidence type="ECO:0000313" key="2">
    <source>
        <dbReference type="Proteomes" id="UP001065174"/>
    </source>
</evidence>
<sequence length="265" mass="30565">MSRLGIILGMLFAFQLQLKAQENPEVVAQIKNDLYARLGTDKIHNISYQDWGVYWVYASSNFNFGEPVYHITAYTEQGEWVSDKFDITHRLPEQIVAFLDSKGELAYCQMIYAAGNDPYYSVVFKSGEHLLMDVDFERIEVGPLSGDLVLTAAVKADIESRLENAYIINGYEDFNQQYSVIFKTSYVEFQNGQILYSKEGEWVETKAFLHDYFKLPLELMMYVNDRGGLENFGPVNQVTRPDEEFYHVKFKDGTTVKLDLDLNEI</sequence>
<dbReference type="RefSeq" id="WP_262309498.1">
    <property type="nucleotide sequence ID" value="NZ_CP106679.1"/>
</dbReference>
<evidence type="ECO:0008006" key="3">
    <source>
        <dbReference type="Google" id="ProtNLM"/>
    </source>
</evidence>
<gene>
    <name evidence="1" type="ORF">N6H18_17095</name>
</gene>
<protein>
    <recommendedName>
        <fullName evidence="3">Beta-lactamase-inhibitor-like, PepSY-like</fullName>
    </recommendedName>
</protein>
<proteinExistence type="predicted"/>
<reference evidence="1" key="1">
    <citation type="submission" date="2022-09" db="EMBL/GenBank/DDBJ databases">
        <title>Comparative genomics and taxonomic characterization of three novel marine species of genus Reichenbachiella exhibiting antioxidant and polysaccharide degradation activities.</title>
        <authorList>
            <person name="Muhammad N."/>
            <person name="Lee Y.-J."/>
            <person name="Ko J."/>
            <person name="Kim S.-G."/>
        </authorList>
    </citation>
    <scope>NUCLEOTIDE SEQUENCE</scope>
    <source>
        <strain evidence="1">BKB1-1</strain>
    </source>
</reference>